<dbReference type="OrthoDB" id="272077at2759"/>
<dbReference type="AlphaFoldDB" id="A0A397J1Z6"/>
<evidence type="ECO:0000313" key="2">
    <source>
        <dbReference type="EMBL" id="RHZ80708.1"/>
    </source>
</evidence>
<proteinExistence type="inferred from homology"/>
<dbReference type="Gene3D" id="1.25.40.10">
    <property type="entry name" value="Tetratricopeptide repeat domain"/>
    <property type="match status" value="2"/>
</dbReference>
<reference evidence="2 3" key="1">
    <citation type="submission" date="2018-08" db="EMBL/GenBank/DDBJ databases">
        <title>Genome and evolution of the arbuscular mycorrhizal fungus Diversispora epigaea (formerly Glomus versiforme) and its bacterial endosymbionts.</title>
        <authorList>
            <person name="Sun X."/>
            <person name="Fei Z."/>
            <person name="Harrison M."/>
        </authorList>
    </citation>
    <scope>NUCLEOTIDE SEQUENCE [LARGE SCALE GENOMIC DNA]</scope>
    <source>
        <strain evidence="2 3">IT104</strain>
    </source>
</reference>
<evidence type="ECO:0000313" key="3">
    <source>
        <dbReference type="Proteomes" id="UP000266861"/>
    </source>
</evidence>
<protein>
    <submittedName>
        <fullName evidence="2">Uncharacterized protein</fullName>
    </submittedName>
</protein>
<dbReference type="InterPro" id="IPR011990">
    <property type="entry name" value="TPR-like_helical_dom_sf"/>
</dbReference>
<dbReference type="PANTHER" id="PTHR11102:SF160">
    <property type="entry name" value="ERAD-ASSOCIATED E3 UBIQUITIN-PROTEIN LIGASE COMPONENT HRD3"/>
    <property type="match status" value="1"/>
</dbReference>
<comment type="caution">
    <text evidence="2">The sequence shown here is derived from an EMBL/GenBank/DDBJ whole genome shotgun (WGS) entry which is preliminary data.</text>
</comment>
<dbReference type="EMBL" id="PQFF01000123">
    <property type="protein sequence ID" value="RHZ80708.1"/>
    <property type="molecule type" value="Genomic_DNA"/>
</dbReference>
<evidence type="ECO:0000256" key="1">
    <source>
        <dbReference type="ARBA" id="ARBA00038101"/>
    </source>
</evidence>
<keyword evidence="3" id="KW-1185">Reference proteome</keyword>
<dbReference type="STRING" id="1348612.A0A397J1Z6"/>
<comment type="similarity">
    <text evidence="1">Belongs to the sel-1 family.</text>
</comment>
<sequence length="394" mass="45258">MKVNLILDIVISRIGTIEDKRVNGEKALQCYLKSAEEGNNIGQNNLGTCYDNGIGTIKDQEKEFQWNLKLAEGGYNLKNNLGYYEEKSFQCPGCCYRDGIGTTNDEVKEFQLYLKSVEGGNSSGQNYLAIAIGNSNGKNNLGYCHSDGIGTTEGEEKAFQCYWKSAAERRNNEGQNNLGFFHQQAFQWYMKSAEGEIVMDRIDLVIVIEMGLEQQKMKRKHFCVMVNVILDIVANMEFEPQKMKRKHFKVHEISWRNIKGVNNLGYGYRIELKPQKKREGLWWYLKITEGGDGAMKDRIILGIVMVTVMVLEHQKIIKKHCSDIGAIIDDAKKWEIWRRINYSKFKNIEYLAKGGCSIWKAECIEMPEEISEFHKSSQVALRNLIIHKKSVQNF</sequence>
<dbReference type="PANTHER" id="PTHR11102">
    <property type="entry name" value="SEL-1-LIKE PROTEIN"/>
    <property type="match status" value="1"/>
</dbReference>
<dbReference type="Pfam" id="PF08238">
    <property type="entry name" value="Sel1"/>
    <property type="match status" value="6"/>
</dbReference>
<dbReference type="InterPro" id="IPR050767">
    <property type="entry name" value="Sel1_AlgK"/>
</dbReference>
<gene>
    <name evidence="2" type="ORF">Glove_132g110</name>
</gene>
<dbReference type="SMART" id="SM00671">
    <property type="entry name" value="SEL1"/>
    <property type="match status" value="4"/>
</dbReference>
<dbReference type="SUPFAM" id="SSF81901">
    <property type="entry name" value="HCP-like"/>
    <property type="match status" value="2"/>
</dbReference>
<dbReference type="Proteomes" id="UP000266861">
    <property type="component" value="Unassembled WGS sequence"/>
</dbReference>
<organism evidence="2 3">
    <name type="scientific">Diversispora epigaea</name>
    <dbReference type="NCBI Taxonomy" id="1348612"/>
    <lineage>
        <taxon>Eukaryota</taxon>
        <taxon>Fungi</taxon>
        <taxon>Fungi incertae sedis</taxon>
        <taxon>Mucoromycota</taxon>
        <taxon>Glomeromycotina</taxon>
        <taxon>Glomeromycetes</taxon>
        <taxon>Diversisporales</taxon>
        <taxon>Diversisporaceae</taxon>
        <taxon>Diversispora</taxon>
    </lineage>
</organism>
<accession>A0A397J1Z6</accession>
<dbReference type="InterPro" id="IPR006597">
    <property type="entry name" value="Sel1-like"/>
</dbReference>
<name>A0A397J1Z6_9GLOM</name>